<gene>
    <name evidence="4" type="primary">LOC101396935</name>
</gene>
<feature type="compositionally biased region" description="Basic residues" evidence="2">
    <location>
        <begin position="372"/>
        <end position="385"/>
    </location>
</feature>
<sequence length="543" mass="56897">MSSPDEVSVSGAGFSPEGGERAGVRPAEPRAPRAPGLGRDLGAPRRAEGEGGFPDPEGLESEQQVMEAGGPVLWGRQGRRSSLADDKGDAVDSASRLAHQSAVNVVQQLAEWAVRSVWRNPSPESGAGLEAGASGRGAPALSCVQSQPAPAAPLHLGGPEGGRAWGNPKRGSRSRMMGTAGRLRPSAEGPLRLPSDSKSSDEFSETQLMRLTLYPKEGGQAKPSSPEDPGDTPRHCSFHARENFPHVPGPFPSSNARAFTLAVQRQAVGELDFSSSKKMQSVVWGKVGSRPSYPEAGAAGGGVAWATPPRKATQEKESLGDASQVAQGRIFPAWGQRVSAARLDPATFPPICGVPLLGRSKKYSLARAGTKQSKHTGTGKKSVARRTRESELVVAAGEDNDPNRDPAPQGQLPAHRPGPCCPCKHRGEGSRGDLNNGACQVRGKSQPLALSQGDVMPRGPAASEGGAASLSTSLGALDAGFPVLSLSGDQEPLHHPPRPKRQQQPPGAQGCRRCLMLQREVDDLKEQLAAMQSLVDKFQSLSS</sequence>
<feature type="region of interest" description="Disordered" evidence="2">
    <location>
        <begin position="119"/>
        <end position="251"/>
    </location>
</feature>
<reference evidence="4" key="1">
    <citation type="submission" date="2025-08" db="UniProtKB">
        <authorList>
            <consortium name="RefSeq"/>
        </authorList>
    </citation>
    <scope>IDENTIFICATION</scope>
</reference>
<feature type="compositionally biased region" description="Low complexity" evidence="2">
    <location>
        <begin position="124"/>
        <end position="138"/>
    </location>
</feature>
<name>A0ABM1DEX4_CERSS</name>
<feature type="region of interest" description="Disordered" evidence="2">
    <location>
        <begin position="363"/>
        <end position="440"/>
    </location>
</feature>
<keyword evidence="1" id="KW-0175">Coiled coil</keyword>
<dbReference type="Pfam" id="PF15483">
    <property type="entry name" value="DUF4641"/>
    <property type="match status" value="1"/>
</dbReference>
<dbReference type="RefSeq" id="XP_014650355.1">
    <property type="nucleotide sequence ID" value="XM_014794869.1"/>
</dbReference>
<dbReference type="Proteomes" id="UP000694910">
    <property type="component" value="Unplaced"/>
</dbReference>
<proteinExistence type="predicted"/>
<feature type="coiled-coil region" evidence="1">
    <location>
        <begin position="514"/>
        <end position="541"/>
    </location>
</feature>
<dbReference type="GeneID" id="101396935"/>
<feature type="region of interest" description="Disordered" evidence="2">
    <location>
        <begin position="449"/>
        <end position="468"/>
    </location>
</feature>
<organism evidence="3 4">
    <name type="scientific">Ceratotherium simum simum</name>
    <name type="common">Southern white rhinoceros</name>
    <dbReference type="NCBI Taxonomy" id="73337"/>
    <lineage>
        <taxon>Eukaryota</taxon>
        <taxon>Metazoa</taxon>
        <taxon>Chordata</taxon>
        <taxon>Craniata</taxon>
        <taxon>Vertebrata</taxon>
        <taxon>Euteleostomi</taxon>
        <taxon>Mammalia</taxon>
        <taxon>Eutheria</taxon>
        <taxon>Laurasiatheria</taxon>
        <taxon>Perissodactyla</taxon>
        <taxon>Rhinocerotidae</taxon>
        <taxon>Ceratotherium</taxon>
    </lineage>
</organism>
<evidence type="ECO:0000256" key="2">
    <source>
        <dbReference type="SAM" id="MobiDB-lite"/>
    </source>
</evidence>
<feature type="compositionally biased region" description="Basic and acidic residues" evidence="2">
    <location>
        <begin position="18"/>
        <end position="31"/>
    </location>
</feature>
<evidence type="ECO:0000313" key="4">
    <source>
        <dbReference type="RefSeq" id="XP_014650355.1"/>
    </source>
</evidence>
<dbReference type="PANTHER" id="PTHR31866">
    <property type="entry name" value="GENE 4779-RELATED"/>
    <property type="match status" value="1"/>
</dbReference>
<protein>
    <submittedName>
        <fullName evidence="4">Uncharacterized protein CXorf49 homolog</fullName>
    </submittedName>
</protein>
<feature type="compositionally biased region" description="Basic and acidic residues" evidence="2">
    <location>
        <begin position="231"/>
        <end position="244"/>
    </location>
</feature>
<dbReference type="PANTHER" id="PTHR31866:SF1">
    <property type="entry name" value="GENE 4779-RELATED"/>
    <property type="match status" value="1"/>
</dbReference>
<evidence type="ECO:0000256" key="1">
    <source>
        <dbReference type="SAM" id="Coils"/>
    </source>
</evidence>
<keyword evidence="3" id="KW-1185">Reference proteome</keyword>
<feature type="region of interest" description="Disordered" evidence="2">
    <location>
        <begin position="482"/>
        <end position="511"/>
    </location>
</feature>
<feature type="region of interest" description="Disordered" evidence="2">
    <location>
        <begin position="292"/>
        <end position="324"/>
    </location>
</feature>
<evidence type="ECO:0000313" key="3">
    <source>
        <dbReference type="Proteomes" id="UP000694910"/>
    </source>
</evidence>
<feature type="region of interest" description="Disordered" evidence="2">
    <location>
        <begin position="1"/>
        <end position="95"/>
    </location>
</feature>
<feature type="compositionally biased region" description="Low complexity" evidence="2">
    <location>
        <begin position="148"/>
        <end position="157"/>
    </location>
</feature>
<accession>A0ABM1DEX4</accession>
<dbReference type="InterPro" id="IPR027822">
    <property type="entry name" value="DUF4641"/>
</dbReference>